<keyword evidence="4" id="KW-1185">Reference proteome</keyword>
<feature type="region of interest" description="Disordered" evidence="1">
    <location>
        <begin position="135"/>
        <end position="176"/>
    </location>
</feature>
<comment type="caution">
    <text evidence="3">The sequence shown here is derived from an EMBL/GenBank/DDBJ whole genome shotgun (WGS) entry which is preliminary data.</text>
</comment>
<dbReference type="InterPro" id="IPR002792">
    <property type="entry name" value="TRAM_dom"/>
</dbReference>
<feature type="domain" description="TRAM" evidence="2">
    <location>
        <begin position="29"/>
        <end position="88"/>
    </location>
</feature>
<feature type="compositionally biased region" description="Basic and acidic residues" evidence="1">
    <location>
        <begin position="145"/>
        <end position="160"/>
    </location>
</feature>
<dbReference type="PROSITE" id="PS50926">
    <property type="entry name" value="TRAM"/>
    <property type="match status" value="1"/>
</dbReference>
<evidence type="ECO:0000313" key="4">
    <source>
        <dbReference type="Proteomes" id="UP001642540"/>
    </source>
</evidence>
<sequence>MVVSNQSTLSNRDEIGKRIKVAIKELSNRDEIGKRIEVVIKELSNRDEIGKRIEVVIKELSNRDEIGKRIEVVIKELSNRDEIGKRIEVVINELPNRDEIGRNLSTPAGSEDTTRTTPSRLPFPPFYDIVRNDDAYEEPMQEDGVEGHGERQLNPDDRAVDLPLLIPDVPDGNNGG</sequence>
<name>A0ABP1R3K1_9HEXA</name>
<accession>A0ABP1R3K1</accession>
<protein>
    <recommendedName>
        <fullName evidence="2">TRAM domain-containing protein</fullName>
    </recommendedName>
</protein>
<evidence type="ECO:0000313" key="3">
    <source>
        <dbReference type="EMBL" id="CAL8115962.1"/>
    </source>
</evidence>
<gene>
    <name evidence="3" type="ORF">ODALV1_LOCUS17093</name>
</gene>
<dbReference type="Proteomes" id="UP001642540">
    <property type="component" value="Unassembled WGS sequence"/>
</dbReference>
<evidence type="ECO:0000256" key="1">
    <source>
        <dbReference type="SAM" id="MobiDB-lite"/>
    </source>
</evidence>
<evidence type="ECO:0000259" key="2">
    <source>
        <dbReference type="PROSITE" id="PS50926"/>
    </source>
</evidence>
<feature type="compositionally biased region" description="Acidic residues" evidence="1">
    <location>
        <begin position="135"/>
        <end position="144"/>
    </location>
</feature>
<organism evidence="3 4">
    <name type="scientific">Orchesella dallaii</name>
    <dbReference type="NCBI Taxonomy" id="48710"/>
    <lineage>
        <taxon>Eukaryota</taxon>
        <taxon>Metazoa</taxon>
        <taxon>Ecdysozoa</taxon>
        <taxon>Arthropoda</taxon>
        <taxon>Hexapoda</taxon>
        <taxon>Collembola</taxon>
        <taxon>Entomobryomorpha</taxon>
        <taxon>Entomobryoidea</taxon>
        <taxon>Orchesellidae</taxon>
        <taxon>Orchesellinae</taxon>
        <taxon>Orchesella</taxon>
    </lineage>
</organism>
<feature type="region of interest" description="Disordered" evidence="1">
    <location>
        <begin position="99"/>
        <end position="122"/>
    </location>
</feature>
<proteinExistence type="predicted"/>
<reference evidence="3 4" key="1">
    <citation type="submission" date="2024-08" db="EMBL/GenBank/DDBJ databases">
        <authorList>
            <person name="Cucini C."/>
            <person name="Frati F."/>
        </authorList>
    </citation>
    <scope>NUCLEOTIDE SEQUENCE [LARGE SCALE GENOMIC DNA]</scope>
</reference>
<dbReference type="EMBL" id="CAXLJM020000051">
    <property type="protein sequence ID" value="CAL8115962.1"/>
    <property type="molecule type" value="Genomic_DNA"/>
</dbReference>